<dbReference type="Proteomes" id="UP000178168">
    <property type="component" value="Unassembled WGS sequence"/>
</dbReference>
<gene>
    <name evidence="1" type="ORF">A2591_04245</name>
</gene>
<proteinExistence type="predicted"/>
<evidence type="ECO:0000313" key="2">
    <source>
        <dbReference type="Proteomes" id="UP000178168"/>
    </source>
</evidence>
<accession>A0A1G2SLG4</accession>
<name>A0A1G2SLG4_9BACT</name>
<comment type="caution">
    <text evidence="1">The sequence shown here is derived from an EMBL/GenBank/DDBJ whole genome shotgun (WGS) entry which is preliminary data.</text>
</comment>
<organism evidence="1 2">
    <name type="scientific">Candidatus Yonathbacteria bacterium RIFOXYD1_FULL_52_36</name>
    <dbReference type="NCBI Taxonomy" id="1802730"/>
    <lineage>
        <taxon>Bacteria</taxon>
        <taxon>Candidatus Yonathiibacteriota</taxon>
    </lineage>
</organism>
<protein>
    <recommendedName>
        <fullName evidence="3">Mannosyl-glycoprotein endo-beta-N-acetylglucosamidase-like domain-containing protein</fullName>
    </recommendedName>
</protein>
<evidence type="ECO:0000313" key="1">
    <source>
        <dbReference type="EMBL" id="OHA85895.1"/>
    </source>
</evidence>
<dbReference type="AlphaFoldDB" id="A0A1G2SLG4"/>
<sequence>MDVSSFREYFHADIALLLPERQISQNGQFGGAQPPLMEQTKLQFAKSIVILPLLGSLSSFSPVALFQGLQSQSFGGDAGMALGKAVVVDTAEREAAERAAKIDTYFRERSMPLAGHGRTMVEAAEKNGIDWRLLPAIAVRESSGGKQMCGNNPFGWGSCKIQFKTIDEGIETLARNLGGNNPATARYYSGTTREKLYRYNGTVIPTYMDEVIDIMERIDDIELDGLALAKATS</sequence>
<dbReference type="EMBL" id="MHUZ01000013">
    <property type="protein sequence ID" value="OHA85895.1"/>
    <property type="molecule type" value="Genomic_DNA"/>
</dbReference>
<reference evidence="1 2" key="1">
    <citation type="journal article" date="2016" name="Nat. Commun.">
        <title>Thousands of microbial genomes shed light on interconnected biogeochemical processes in an aquifer system.</title>
        <authorList>
            <person name="Anantharaman K."/>
            <person name="Brown C.T."/>
            <person name="Hug L.A."/>
            <person name="Sharon I."/>
            <person name="Castelle C.J."/>
            <person name="Probst A.J."/>
            <person name="Thomas B.C."/>
            <person name="Singh A."/>
            <person name="Wilkins M.J."/>
            <person name="Karaoz U."/>
            <person name="Brodie E.L."/>
            <person name="Williams K.H."/>
            <person name="Hubbard S.S."/>
            <person name="Banfield J.F."/>
        </authorList>
    </citation>
    <scope>NUCLEOTIDE SEQUENCE [LARGE SCALE GENOMIC DNA]</scope>
</reference>
<evidence type="ECO:0008006" key="3">
    <source>
        <dbReference type="Google" id="ProtNLM"/>
    </source>
</evidence>